<reference evidence="1 2" key="1">
    <citation type="submission" date="2019-02" db="EMBL/GenBank/DDBJ databases">
        <title>Paracoccus subflavus sp. nov., isolated from marine sediment of the Pacific Ocean.</title>
        <authorList>
            <person name="Zhang G."/>
        </authorList>
    </citation>
    <scope>NUCLEOTIDE SEQUENCE [LARGE SCALE GENOMIC DNA]</scope>
    <source>
        <strain evidence="1 2">GY0581</strain>
    </source>
</reference>
<evidence type="ECO:0000313" key="2">
    <source>
        <dbReference type="Proteomes" id="UP000293520"/>
    </source>
</evidence>
<name>A0A4Q9G2D4_9RHOB</name>
<keyword evidence="2" id="KW-1185">Reference proteome</keyword>
<evidence type="ECO:0000313" key="1">
    <source>
        <dbReference type="EMBL" id="TBN37267.1"/>
    </source>
</evidence>
<accession>A0A4Q9G2D4</accession>
<dbReference type="AlphaFoldDB" id="A0A4Q9G2D4"/>
<dbReference type="EMBL" id="SISK01000014">
    <property type="protein sequence ID" value="TBN37267.1"/>
    <property type="molecule type" value="Genomic_DNA"/>
</dbReference>
<sequence>MVLTDRGTLVRSLWALMDCAEIDDAREALRAREGVPKKRTEFIGCLERGGDAPAHLAGCAEWLESKQLDAVVWTALPPKFGEIEEFPTEPQVIGYLAGLRGAARDTAEQYIRRTPIQIDTNYRRAIEANLGWASVS</sequence>
<organism evidence="1 2">
    <name type="scientific">Paracoccus subflavus</name>
    <dbReference type="NCBI Taxonomy" id="2528244"/>
    <lineage>
        <taxon>Bacteria</taxon>
        <taxon>Pseudomonadati</taxon>
        <taxon>Pseudomonadota</taxon>
        <taxon>Alphaproteobacteria</taxon>
        <taxon>Rhodobacterales</taxon>
        <taxon>Paracoccaceae</taxon>
        <taxon>Paracoccus</taxon>
    </lineage>
</organism>
<dbReference type="RefSeq" id="WP_130992065.1">
    <property type="nucleotide sequence ID" value="NZ_SISK01000014.1"/>
</dbReference>
<dbReference type="Proteomes" id="UP000293520">
    <property type="component" value="Unassembled WGS sequence"/>
</dbReference>
<gene>
    <name evidence="1" type="ORF">EYE42_14655</name>
</gene>
<protein>
    <submittedName>
        <fullName evidence="1">Uncharacterized protein</fullName>
    </submittedName>
</protein>
<proteinExistence type="predicted"/>
<comment type="caution">
    <text evidence="1">The sequence shown here is derived from an EMBL/GenBank/DDBJ whole genome shotgun (WGS) entry which is preliminary data.</text>
</comment>
<dbReference type="OrthoDB" id="262743at2"/>